<dbReference type="InterPro" id="IPR036388">
    <property type="entry name" value="WH-like_DNA-bd_sf"/>
</dbReference>
<proteinExistence type="predicted"/>
<organism evidence="3 4">
    <name type="scientific">Aureispira anguillae</name>
    <dbReference type="NCBI Taxonomy" id="2864201"/>
    <lineage>
        <taxon>Bacteria</taxon>
        <taxon>Pseudomonadati</taxon>
        <taxon>Bacteroidota</taxon>
        <taxon>Saprospiria</taxon>
        <taxon>Saprospirales</taxon>
        <taxon>Saprospiraceae</taxon>
        <taxon>Aureispira</taxon>
    </lineage>
</organism>
<accession>A0A915YF18</accession>
<feature type="domain" description="Peptidase S74" evidence="2">
    <location>
        <begin position="553"/>
        <end position="649"/>
    </location>
</feature>
<evidence type="ECO:0000256" key="1">
    <source>
        <dbReference type="SAM" id="Coils"/>
    </source>
</evidence>
<sequence length="668" mass="72159">MKTILTIICLLFVVTQIYSQGVGIGTVPNASAMLDVSATNRGLLIPRIALLNTLDGSTISNGNITSLLVYNTATVADVVPGYYYWTGAVWQPLGNDADHDITNEIQDLSYDPNTNILSLTNDASPVDLTALKDQDWYEVGGTTQANHINDNIYTQGNVGIGTTSPSTKLQIGSGAGTYRTWMDYGIYLGDDTDGIYVGVKDEGADREDAIIAWGDNPDESLRFLYNQTGLTTSEEHMRIQGGSGNVGIGTAIPATKLHVYDEVNGVFTGAIIDNRKTYGVGTGIDEVSRLSLALSEAGTPNPLNRVMGYIEAGTHSETNSTEGWLSLGTRSATVVSERLRIINNGNVGIGTPTPSQKLHLEGNQYMHDANQSELHLASENNSSNHSADIRMSNLTSGNGWLITEGALNANDNFTIQSFNSANQYHQRLYIDHATGNTGIGTNTPTSKLTVNGVLEINKVSDVSTIYFTSSATEPGYIRHSGNSNNAEMRFVASDDFDAGSPGDKFTFGGETGNVFTEVMRIQGNGSVGIGTTAPAQRLHVAGNILVSGTISSSDKRYKTGITKLEHSTALLAQINPVSYHFNTAAFKQGQFDDKLHFGVIAQELETILPNLVYTDEEGYKAVNYTDLIPLLIKSNQEQQAQIKKQEKRLAQQEAQMEKLLQMLNALKQ</sequence>
<dbReference type="EMBL" id="AP026867">
    <property type="protein sequence ID" value="BDS11808.1"/>
    <property type="molecule type" value="Genomic_DNA"/>
</dbReference>
<name>A0A915YF18_9BACT</name>
<feature type="coiled-coil region" evidence="1">
    <location>
        <begin position="633"/>
        <end position="662"/>
    </location>
</feature>
<dbReference type="PROSITE" id="PS51688">
    <property type="entry name" value="ICA"/>
    <property type="match status" value="1"/>
</dbReference>
<keyword evidence="1" id="KW-0175">Coiled coil</keyword>
<dbReference type="Pfam" id="PF13884">
    <property type="entry name" value="Peptidase_S74"/>
    <property type="match status" value="1"/>
</dbReference>
<evidence type="ECO:0000313" key="3">
    <source>
        <dbReference type="EMBL" id="BDS11808.1"/>
    </source>
</evidence>
<dbReference type="AlphaFoldDB" id="A0A915YF18"/>
<gene>
    <name evidence="3" type="ORF">AsAng_0025220</name>
</gene>
<protein>
    <submittedName>
        <fullName evidence="3">Tail fiber domain-containing protein</fullName>
    </submittedName>
</protein>
<reference evidence="3" key="1">
    <citation type="submission" date="2022-09" db="EMBL/GenBank/DDBJ databases">
        <title>Aureispira anguillicida sp. nov., isolated from Leptocephalus of Japanese eel Anguilla japonica.</title>
        <authorList>
            <person name="Yuasa K."/>
            <person name="Mekata T."/>
            <person name="Ikunari K."/>
        </authorList>
    </citation>
    <scope>NUCLEOTIDE SEQUENCE</scope>
    <source>
        <strain evidence="3">EL160426</strain>
    </source>
</reference>
<dbReference type="Gene3D" id="1.10.10.10">
    <property type="entry name" value="Winged helix-like DNA-binding domain superfamily/Winged helix DNA-binding domain"/>
    <property type="match status" value="1"/>
</dbReference>
<evidence type="ECO:0000259" key="2">
    <source>
        <dbReference type="PROSITE" id="PS51688"/>
    </source>
</evidence>
<dbReference type="InterPro" id="IPR030392">
    <property type="entry name" value="S74_ICA"/>
</dbReference>
<keyword evidence="4" id="KW-1185">Reference proteome</keyword>
<dbReference type="KEGG" id="aup:AsAng_0025220"/>
<dbReference type="RefSeq" id="WP_264792950.1">
    <property type="nucleotide sequence ID" value="NZ_AP026867.1"/>
</dbReference>
<evidence type="ECO:0000313" key="4">
    <source>
        <dbReference type="Proteomes" id="UP001060919"/>
    </source>
</evidence>
<dbReference type="Proteomes" id="UP001060919">
    <property type="component" value="Chromosome"/>
</dbReference>